<sequence>MPRISCARRAAAGVVRHAGRAGAAAAPGQPAADAPPFRRSAGQPDAAAAGGSGGAGARRGGALCGQGVGRRRRPGLRRARRGRGDPG</sequence>
<protein>
    <submittedName>
        <fullName evidence="2">Uncharacterized protein</fullName>
    </submittedName>
</protein>
<reference evidence="2" key="1">
    <citation type="journal article" date="2020" name="Microb. Genom.">
        <title>Genetic diversity of clinical and environmental Mucorales isolates obtained from an investigation of mucormycosis cases among solid organ transplant recipients.</title>
        <authorList>
            <person name="Nguyen M.H."/>
            <person name="Kaul D."/>
            <person name="Muto C."/>
            <person name="Cheng S.J."/>
            <person name="Richter R.A."/>
            <person name="Bruno V.M."/>
            <person name="Liu G."/>
            <person name="Beyhan S."/>
            <person name="Sundermann A.J."/>
            <person name="Mounaud S."/>
            <person name="Pasculle A.W."/>
            <person name="Nierman W.C."/>
            <person name="Driscoll E."/>
            <person name="Cumbie R."/>
            <person name="Clancy C.J."/>
            <person name="Dupont C.L."/>
        </authorList>
    </citation>
    <scope>NUCLEOTIDE SEQUENCE</scope>
    <source>
        <strain evidence="2">GL11</strain>
    </source>
</reference>
<evidence type="ECO:0000256" key="1">
    <source>
        <dbReference type="SAM" id="MobiDB-lite"/>
    </source>
</evidence>
<dbReference type="EMBL" id="JAANQT010008800">
    <property type="protein sequence ID" value="KAG1279908.1"/>
    <property type="molecule type" value="Genomic_DNA"/>
</dbReference>
<organism evidence="2 3">
    <name type="scientific">Rhizopus oryzae</name>
    <name type="common">Mucormycosis agent</name>
    <name type="synonym">Rhizopus arrhizus var. delemar</name>
    <dbReference type="NCBI Taxonomy" id="64495"/>
    <lineage>
        <taxon>Eukaryota</taxon>
        <taxon>Fungi</taxon>
        <taxon>Fungi incertae sedis</taxon>
        <taxon>Mucoromycota</taxon>
        <taxon>Mucoromycotina</taxon>
        <taxon>Mucoromycetes</taxon>
        <taxon>Mucorales</taxon>
        <taxon>Mucorineae</taxon>
        <taxon>Rhizopodaceae</taxon>
        <taxon>Rhizopus</taxon>
    </lineage>
</organism>
<feature type="compositionally biased region" description="Gly residues" evidence="1">
    <location>
        <begin position="50"/>
        <end position="68"/>
    </location>
</feature>
<keyword evidence="3" id="KW-1185">Reference proteome</keyword>
<dbReference type="AlphaFoldDB" id="A0A9P6WT78"/>
<feature type="region of interest" description="Disordered" evidence="1">
    <location>
        <begin position="13"/>
        <end position="87"/>
    </location>
</feature>
<proteinExistence type="predicted"/>
<name>A0A9P6WT78_RHIOR</name>
<feature type="compositionally biased region" description="Basic residues" evidence="1">
    <location>
        <begin position="69"/>
        <end position="81"/>
    </location>
</feature>
<feature type="compositionally biased region" description="Low complexity" evidence="1">
    <location>
        <begin position="13"/>
        <end position="49"/>
    </location>
</feature>
<accession>A0A9P6WT78</accession>
<dbReference type="Proteomes" id="UP000716291">
    <property type="component" value="Unassembled WGS sequence"/>
</dbReference>
<evidence type="ECO:0000313" key="2">
    <source>
        <dbReference type="EMBL" id="KAG1279908.1"/>
    </source>
</evidence>
<evidence type="ECO:0000313" key="3">
    <source>
        <dbReference type="Proteomes" id="UP000716291"/>
    </source>
</evidence>
<gene>
    <name evidence="2" type="ORF">G6F64_014557</name>
</gene>
<comment type="caution">
    <text evidence="2">The sequence shown here is derived from an EMBL/GenBank/DDBJ whole genome shotgun (WGS) entry which is preliminary data.</text>
</comment>